<keyword evidence="1" id="KW-0812">Transmembrane</keyword>
<protein>
    <submittedName>
        <fullName evidence="2">Uncharacterized protein</fullName>
    </submittedName>
</protein>
<keyword evidence="1" id="KW-0472">Membrane</keyword>
<gene>
    <name evidence="2" type="ORF">FPSE_10674</name>
</gene>
<dbReference type="KEGG" id="fpu:FPSE_10674"/>
<dbReference type="OrthoDB" id="3852249at2759"/>
<evidence type="ECO:0000256" key="1">
    <source>
        <dbReference type="SAM" id="Phobius"/>
    </source>
</evidence>
<dbReference type="EMBL" id="AFNW01000358">
    <property type="protein sequence ID" value="EKJ69150.1"/>
    <property type="molecule type" value="Genomic_DNA"/>
</dbReference>
<organism evidence="2 3">
    <name type="scientific">Fusarium pseudograminearum (strain CS3096)</name>
    <name type="common">Wheat and barley crown-rot fungus</name>
    <dbReference type="NCBI Taxonomy" id="1028729"/>
    <lineage>
        <taxon>Eukaryota</taxon>
        <taxon>Fungi</taxon>
        <taxon>Dikarya</taxon>
        <taxon>Ascomycota</taxon>
        <taxon>Pezizomycotina</taxon>
        <taxon>Sordariomycetes</taxon>
        <taxon>Hypocreomycetidae</taxon>
        <taxon>Hypocreales</taxon>
        <taxon>Nectriaceae</taxon>
        <taxon>Fusarium</taxon>
    </lineage>
</organism>
<evidence type="ECO:0000313" key="3">
    <source>
        <dbReference type="Proteomes" id="UP000007978"/>
    </source>
</evidence>
<sequence>MYIPPDHGVMGTATEDELCEVAWCDEGQLAVSILYQKLVEWNKRETGKEIKEQRLEFWEMQEAISNLAKLLVRKEMRVIPGAFNSSELFTPSFKYSGLGMATLVVLNSHQSIKRVGAALKSIPRELCNPNVASAQEWVNGSLGNFIHRFVQKEMAFTQHNGCDRHGRRHYFYVWHPDPTWHIAFEEEQARNPLRRNFGGYHHELQTLCLRMRTDREALIWNTQIGGTSVFHLVIPANQPLVVDTKFMFHKALFPLTIIGAQHRGTNLVWLAIRQLPGPTDIHLRSVSILPDPLVLQDYPMKNPKLAFALIVVYFVVGYMYPFWTVAIVFVLGRISSPPTIWHQYDYRLTAGSNLKELGDAVIFTRYYVTE</sequence>
<dbReference type="Proteomes" id="UP000007978">
    <property type="component" value="Chromosome 1"/>
</dbReference>
<reference evidence="2 3" key="1">
    <citation type="journal article" date="2012" name="PLoS Pathog.">
        <title>Comparative pathogenomics reveals horizontally acquired novel virulence genes in fungi infecting cereal hosts.</title>
        <authorList>
            <person name="Gardiner D.M."/>
            <person name="McDonald M.C."/>
            <person name="Covarelli L."/>
            <person name="Solomon P.S."/>
            <person name="Rusu A.G."/>
            <person name="Marshall M."/>
            <person name="Kazan K."/>
            <person name="Chakraborty S."/>
            <person name="McDonald B.A."/>
            <person name="Manners J.M."/>
        </authorList>
    </citation>
    <scope>NUCLEOTIDE SEQUENCE [LARGE SCALE GENOMIC DNA]</scope>
    <source>
        <strain evidence="2 3">CS3096</strain>
    </source>
</reference>
<keyword evidence="1" id="KW-1133">Transmembrane helix</keyword>
<evidence type="ECO:0000313" key="2">
    <source>
        <dbReference type="EMBL" id="EKJ69150.1"/>
    </source>
</evidence>
<dbReference type="eggNOG" id="ENOG502SKNI">
    <property type="taxonomic scope" value="Eukaryota"/>
</dbReference>
<dbReference type="HOGENOM" id="CLU_748107_0_0_1"/>
<dbReference type="InterPro" id="IPR046486">
    <property type="entry name" value="DUF6579"/>
</dbReference>
<feature type="transmembrane region" description="Helical" evidence="1">
    <location>
        <begin position="305"/>
        <end position="331"/>
    </location>
</feature>
<keyword evidence="3" id="KW-1185">Reference proteome</keyword>
<proteinExistence type="predicted"/>
<accession>K3VXM3</accession>
<dbReference type="GeneID" id="20369291"/>
<comment type="caution">
    <text evidence="2">The sequence shown here is derived from an EMBL/GenBank/DDBJ whole genome shotgun (WGS) entry which is preliminary data.</text>
</comment>
<dbReference type="AlphaFoldDB" id="K3VXM3"/>
<dbReference type="RefSeq" id="XP_009262066.1">
    <property type="nucleotide sequence ID" value="XM_009263791.1"/>
</dbReference>
<name>K3VXM3_FUSPC</name>
<dbReference type="Pfam" id="PF20219">
    <property type="entry name" value="DUF6579"/>
    <property type="match status" value="1"/>
</dbReference>